<evidence type="ECO:0000256" key="1">
    <source>
        <dbReference type="ARBA" id="ARBA00022737"/>
    </source>
</evidence>
<sequence length="169" mass="18288">DLASEVVATDNCDSELTVTQSPTAGTLVGLGTHTVTLTVADDAGNQATCTATVTVGVIEVAIPLTELGWQMISLPLEPVNKNILLDRATDLVDPGSIFYDGYVAGNDPHGRLYRYQPGVGYWPYNPLIVPEHSWYEVGVDPPPGKPHPGPWWQGFWYLVDVPHTLTYAA</sequence>
<accession>A0A0S7XMF9</accession>
<dbReference type="InterPro" id="IPR013783">
    <property type="entry name" value="Ig-like_fold"/>
</dbReference>
<dbReference type="Pfam" id="PF02494">
    <property type="entry name" value="HYR"/>
    <property type="match status" value="1"/>
</dbReference>
<dbReference type="PROSITE" id="PS50825">
    <property type="entry name" value="HYR"/>
    <property type="match status" value="1"/>
</dbReference>
<dbReference type="InterPro" id="IPR003410">
    <property type="entry name" value="HYR_dom"/>
</dbReference>
<name>A0A0S7XMF9_9BACT</name>
<dbReference type="SUPFAM" id="SSF49299">
    <property type="entry name" value="PKD domain"/>
    <property type="match status" value="1"/>
</dbReference>
<dbReference type="AlphaFoldDB" id="A0A0S7XMF9"/>
<evidence type="ECO:0000313" key="3">
    <source>
        <dbReference type="EMBL" id="KPJ63423.1"/>
    </source>
</evidence>
<feature type="non-terminal residue" evidence="3">
    <location>
        <position position="1"/>
    </location>
</feature>
<evidence type="ECO:0000259" key="2">
    <source>
        <dbReference type="PROSITE" id="PS50825"/>
    </source>
</evidence>
<evidence type="ECO:0000313" key="4">
    <source>
        <dbReference type="Proteomes" id="UP000052020"/>
    </source>
</evidence>
<protein>
    <recommendedName>
        <fullName evidence="2">HYR domain-containing protein</fullName>
    </recommendedName>
</protein>
<keyword evidence="1" id="KW-0677">Repeat</keyword>
<dbReference type="EMBL" id="LIZY01000085">
    <property type="protein sequence ID" value="KPJ63423.1"/>
    <property type="molecule type" value="Genomic_DNA"/>
</dbReference>
<organism evidence="3 4">
    <name type="scientific">candidate division KD3-62 bacterium DG_56</name>
    <dbReference type="NCBI Taxonomy" id="1704032"/>
    <lineage>
        <taxon>Bacteria</taxon>
        <taxon>candidate division KD3-62</taxon>
    </lineage>
</organism>
<reference evidence="3 4" key="1">
    <citation type="journal article" date="2015" name="Microbiome">
        <title>Genomic resolution of linkages in carbon, nitrogen, and sulfur cycling among widespread estuary sediment bacteria.</title>
        <authorList>
            <person name="Baker B.J."/>
            <person name="Lazar C.S."/>
            <person name="Teske A.P."/>
            <person name="Dick G.J."/>
        </authorList>
    </citation>
    <scope>NUCLEOTIDE SEQUENCE [LARGE SCALE GENOMIC DNA]</scope>
    <source>
        <strain evidence="3">DG_56</strain>
    </source>
</reference>
<proteinExistence type="predicted"/>
<dbReference type="InterPro" id="IPR035986">
    <property type="entry name" value="PKD_dom_sf"/>
</dbReference>
<dbReference type="PATRIC" id="fig|1704032.3.peg.623"/>
<dbReference type="PANTHER" id="PTHR24273:SF32">
    <property type="entry name" value="HYALIN"/>
    <property type="match status" value="1"/>
</dbReference>
<dbReference type="Proteomes" id="UP000052020">
    <property type="component" value="Unassembled WGS sequence"/>
</dbReference>
<comment type="caution">
    <text evidence="3">The sequence shown here is derived from an EMBL/GenBank/DDBJ whole genome shotgun (WGS) entry which is preliminary data.</text>
</comment>
<gene>
    <name evidence="3" type="ORF">AMK68_03950</name>
</gene>
<dbReference type="Gene3D" id="2.60.40.10">
    <property type="entry name" value="Immunoglobulins"/>
    <property type="match status" value="1"/>
</dbReference>
<feature type="domain" description="HYR" evidence="2">
    <location>
        <begin position="1"/>
        <end position="57"/>
    </location>
</feature>
<dbReference type="PANTHER" id="PTHR24273">
    <property type="entry name" value="FI04643P-RELATED"/>
    <property type="match status" value="1"/>
</dbReference>